<reference evidence="1 2" key="1">
    <citation type="submission" date="2019-09" db="EMBL/GenBank/DDBJ databases">
        <title>In-depth cultivation of the pig gut microbiome towards novel bacterial diversity and tailored functional studies.</title>
        <authorList>
            <person name="Wylensek D."/>
            <person name="Hitch T.C.A."/>
            <person name="Clavel T."/>
        </authorList>
    </citation>
    <scope>NUCLEOTIDE SEQUENCE [LARGE SCALE GENOMIC DNA]</scope>
    <source>
        <strain evidence="1 2">WCA3-693-APC-4?</strain>
    </source>
</reference>
<name>A0A6N7XX25_9FIRM</name>
<protein>
    <recommendedName>
        <fullName evidence="3">Tetratricopeptide repeat protein</fullName>
    </recommendedName>
</protein>
<proteinExistence type="predicted"/>
<sequence>MENIKSYFSFENESKLEGEEIYTLLTEVSILEAEGILSEQNIDVSNIYFKLLSQVQYLESDFERNQDEIAYIYHLIGYYVGLFLHPFNGDEVAINYINRAILIEKNEERVNKYKETIKMIKEEL</sequence>
<dbReference type="EMBL" id="VUNQ01000010">
    <property type="protein sequence ID" value="MSU01114.1"/>
    <property type="molecule type" value="Genomic_DNA"/>
</dbReference>
<comment type="caution">
    <text evidence="1">The sequence shown here is derived from an EMBL/GenBank/DDBJ whole genome shotgun (WGS) entry which is preliminary data.</text>
</comment>
<dbReference type="RefSeq" id="WP_154439529.1">
    <property type="nucleotide sequence ID" value="NZ_VUNQ01000010.1"/>
</dbReference>
<organism evidence="1 2">
    <name type="scientific">Tissierella pigra</name>
    <dbReference type="NCBI Taxonomy" id="2607614"/>
    <lineage>
        <taxon>Bacteria</taxon>
        <taxon>Bacillati</taxon>
        <taxon>Bacillota</taxon>
        <taxon>Tissierellia</taxon>
        <taxon>Tissierellales</taxon>
        <taxon>Tissierellaceae</taxon>
        <taxon>Tissierella</taxon>
    </lineage>
</organism>
<gene>
    <name evidence="1" type="ORF">FYJ83_06485</name>
</gene>
<evidence type="ECO:0008006" key="3">
    <source>
        <dbReference type="Google" id="ProtNLM"/>
    </source>
</evidence>
<dbReference type="AlphaFoldDB" id="A0A6N7XX25"/>
<keyword evidence="2" id="KW-1185">Reference proteome</keyword>
<accession>A0A6N7XX25</accession>
<dbReference type="Proteomes" id="UP000469523">
    <property type="component" value="Unassembled WGS sequence"/>
</dbReference>
<evidence type="ECO:0000313" key="2">
    <source>
        <dbReference type="Proteomes" id="UP000469523"/>
    </source>
</evidence>
<evidence type="ECO:0000313" key="1">
    <source>
        <dbReference type="EMBL" id="MSU01114.1"/>
    </source>
</evidence>